<accession>A0ABY3MG33</accession>
<dbReference type="Pfam" id="PF19865">
    <property type="entry name" value="DUF6338"/>
    <property type="match status" value="1"/>
</dbReference>
<feature type="transmembrane region" description="Helical" evidence="1">
    <location>
        <begin position="6"/>
        <end position="27"/>
    </location>
</feature>
<organism evidence="2 3">
    <name type="scientific">Aeromonas veronii</name>
    <dbReference type="NCBI Taxonomy" id="654"/>
    <lineage>
        <taxon>Bacteria</taxon>
        <taxon>Pseudomonadati</taxon>
        <taxon>Pseudomonadota</taxon>
        <taxon>Gammaproteobacteria</taxon>
        <taxon>Aeromonadales</taxon>
        <taxon>Aeromonadaceae</taxon>
        <taxon>Aeromonas</taxon>
    </lineage>
</organism>
<sequence length="198" mass="23061">MDNIKDLIPLIMFLVPGFLAAWIFYSLTPYLKPEPFERIIQALIFTLIVQLVSTLVKKLSFWIGEFYFLGVWDTTSDTLSSTLSAVVIGLIFSYYANNDKFHDKLREFGITKETSFPSEWHGTFSSSEGATYIVLQLNDGRRIMGWPTEWPANPREGYFKIEVPMWITDNDENIDLESLYCILINVQDVRWVEFMKKE</sequence>
<protein>
    <recommendedName>
        <fullName evidence="4">Holin</fullName>
    </recommendedName>
</protein>
<dbReference type="Proteomes" id="UP000323129">
    <property type="component" value="Unassembled WGS sequence"/>
</dbReference>
<feature type="transmembrane region" description="Helical" evidence="1">
    <location>
        <begin position="79"/>
        <end position="96"/>
    </location>
</feature>
<evidence type="ECO:0000313" key="3">
    <source>
        <dbReference type="Proteomes" id="UP000323129"/>
    </source>
</evidence>
<feature type="transmembrane region" description="Helical" evidence="1">
    <location>
        <begin position="39"/>
        <end position="59"/>
    </location>
</feature>
<dbReference type="EMBL" id="NQMC01000109">
    <property type="protein sequence ID" value="TYD40217.1"/>
    <property type="molecule type" value="Genomic_DNA"/>
</dbReference>
<proteinExistence type="predicted"/>
<comment type="caution">
    <text evidence="2">The sequence shown here is derived from an EMBL/GenBank/DDBJ whole genome shotgun (WGS) entry which is preliminary data.</text>
</comment>
<keyword evidence="1" id="KW-0472">Membrane</keyword>
<keyword evidence="3" id="KW-1185">Reference proteome</keyword>
<dbReference type="InterPro" id="IPR045919">
    <property type="entry name" value="DUF6338"/>
</dbReference>
<evidence type="ECO:0000313" key="2">
    <source>
        <dbReference type="EMBL" id="TYD40217.1"/>
    </source>
</evidence>
<evidence type="ECO:0008006" key="4">
    <source>
        <dbReference type="Google" id="ProtNLM"/>
    </source>
</evidence>
<dbReference type="RefSeq" id="WP_115545180.1">
    <property type="nucleotide sequence ID" value="NZ_NMUR01000095.1"/>
</dbReference>
<gene>
    <name evidence="2" type="ORF">CJF24_21070</name>
</gene>
<reference evidence="2 3" key="1">
    <citation type="submission" date="2017-08" db="EMBL/GenBank/DDBJ databases">
        <title>Aeromonas veronii bv sobria strain NS22 whole genome sequencing.</title>
        <authorList>
            <person name="Katharios P."/>
            <person name="Ha V.Q."/>
            <person name="Smyrli M."/>
        </authorList>
    </citation>
    <scope>NUCLEOTIDE SEQUENCE [LARGE SCALE GENOMIC DNA]</scope>
    <source>
        <strain evidence="2 3">NS22</strain>
    </source>
</reference>
<name>A0ABY3MG33_AERVE</name>
<keyword evidence="1" id="KW-0812">Transmembrane</keyword>
<evidence type="ECO:0000256" key="1">
    <source>
        <dbReference type="SAM" id="Phobius"/>
    </source>
</evidence>
<keyword evidence="1" id="KW-1133">Transmembrane helix</keyword>